<organism evidence="2 3">
    <name type="scientific">Croceimicrobium hydrocarbonivorans</name>
    <dbReference type="NCBI Taxonomy" id="2761580"/>
    <lineage>
        <taxon>Bacteria</taxon>
        <taxon>Pseudomonadati</taxon>
        <taxon>Bacteroidota</taxon>
        <taxon>Flavobacteriia</taxon>
        <taxon>Flavobacteriales</taxon>
        <taxon>Owenweeksiaceae</taxon>
        <taxon>Croceimicrobium</taxon>
    </lineage>
</organism>
<dbReference type="RefSeq" id="WP_210760359.1">
    <property type="nucleotide sequence ID" value="NZ_CP060139.1"/>
</dbReference>
<dbReference type="SMART" id="SM00867">
    <property type="entry name" value="YceI"/>
    <property type="match status" value="1"/>
</dbReference>
<sequence>MISKLAKVFGLGDKEQFRAVKVRNDACTYNFTAVNMRFNKVKGFFKEAKLEVDFNIHALDQSFLNLRWPVDGIRTGIPERDKQLIEAVHFFNGLEYPEIVFKSREISKESKNQLIVTGDLFIKEHRKTVALYVGYSQDKYGYQLFVDYSLDRFEFGIGESGSFAIGRQIELEFDICLQFESA</sequence>
<gene>
    <name evidence="2" type="ORF">H4K34_08310</name>
</gene>
<dbReference type="PANTHER" id="PTHR34406:SF1">
    <property type="entry name" value="PROTEIN YCEI"/>
    <property type="match status" value="1"/>
</dbReference>
<evidence type="ECO:0000313" key="2">
    <source>
        <dbReference type="EMBL" id="QNR25834.1"/>
    </source>
</evidence>
<dbReference type="AlphaFoldDB" id="A0A7H0VJD6"/>
<dbReference type="Pfam" id="PF04264">
    <property type="entry name" value="YceI"/>
    <property type="match status" value="1"/>
</dbReference>
<dbReference type="PANTHER" id="PTHR34406">
    <property type="entry name" value="PROTEIN YCEI"/>
    <property type="match status" value="1"/>
</dbReference>
<protein>
    <submittedName>
        <fullName evidence="2">YceI family protein</fullName>
    </submittedName>
</protein>
<accession>A0A7H0VJD6</accession>
<dbReference type="EMBL" id="CP060139">
    <property type="protein sequence ID" value="QNR25834.1"/>
    <property type="molecule type" value="Genomic_DNA"/>
</dbReference>
<feature type="domain" description="Lipid/polyisoprenoid-binding YceI-like" evidence="1">
    <location>
        <begin position="16"/>
        <end position="178"/>
    </location>
</feature>
<dbReference type="InterPro" id="IPR007372">
    <property type="entry name" value="Lipid/polyisoprenoid-bd_YceI"/>
</dbReference>
<dbReference type="Gene3D" id="2.40.128.110">
    <property type="entry name" value="Lipid/polyisoprenoid-binding, YceI-like"/>
    <property type="match status" value="1"/>
</dbReference>
<dbReference type="Proteomes" id="UP000516305">
    <property type="component" value="Chromosome"/>
</dbReference>
<name>A0A7H0VJD6_9FLAO</name>
<dbReference type="KEGG" id="chyd:H4K34_08310"/>
<dbReference type="InterPro" id="IPR036761">
    <property type="entry name" value="TTHA0802/YceI-like_sf"/>
</dbReference>
<dbReference type="SUPFAM" id="SSF101874">
    <property type="entry name" value="YceI-like"/>
    <property type="match status" value="1"/>
</dbReference>
<proteinExistence type="predicted"/>
<keyword evidence="3" id="KW-1185">Reference proteome</keyword>
<evidence type="ECO:0000259" key="1">
    <source>
        <dbReference type="SMART" id="SM00867"/>
    </source>
</evidence>
<reference evidence="2 3" key="1">
    <citation type="submission" date="2020-08" db="EMBL/GenBank/DDBJ databases">
        <title>Croceimicrobium hydrocarbonivorans gen. nov., sp. nov., a novel marine bacterium isolated from a bacterial consortium that degrades polyethylene terephthalate.</title>
        <authorList>
            <person name="Liu R."/>
        </authorList>
    </citation>
    <scope>NUCLEOTIDE SEQUENCE [LARGE SCALE GENOMIC DNA]</scope>
    <source>
        <strain evidence="2 3">A20-9</strain>
    </source>
</reference>
<evidence type="ECO:0000313" key="3">
    <source>
        <dbReference type="Proteomes" id="UP000516305"/>
    </source>
</evidence>